<dbReference type="SUPFAM" id="SSF53474">
    <property type="entry name" value="alpha/beta-Hydrolases"/>
    <property type="match status" value="1"/>
</dbReference>
<reference evidence="8" key="1">
    <citation type="submission" date="2015-11" db="EMBL/GenBank/DDBJ databases">
        <title>De novo transcriptome assembly of four potential Pierce s Disease insect vectors from Arizona vineyards.</title>
        <authorList>
            <person name="Tassone E.E."/>
        </authorList>
    </citation>
    <scope>NUCLEOTIDE SEQUENCE</scope>
</reference>
<dbReference type="Pfam" id="PF00135">
    <property type="entry name" value="COesterase"/>
    <property type="match status" value="1"/>
</dbReference>
<dbReference type="PANTHER" id="PTHR43142:SF1">
    <property type="entry name" value="CARBOXYLIC ESTER HYDROLASE"/>
    <property type="match status" value="1"/>
</dbReference>
<evidence type="ECO:0000256" key="4">
    <source>
        <dbReference type="ARBA" id="ARBA00022801"/>
    </source>
</evidence>
<evidence type="ECO:0000256" key="3">
    <source>
        <dbReference type="ARBA" id="ARBA00022487"/>
    </source>
</evidence>
<keyword evidence="4 6" id="KW-0378">Hydrolase</keyword>
<evidence type="ECO:0000256" key="2">
    <source>
        <dbReference type="ARBA" id="ARBA00010515"/>
    </source>
</evidence>
<dbReference type="Gene3D" id="3.40.50.1820">
    <property type="entry name" value="alpha/beta hydrolase"/>
    <property type="match status" value="1"/>
</dbReference>
<dbReference type="InterPro" id="IPR002018">
    <property type="entry name" value="CarbesteraseB"/>
</dbReference>
<dbReference type="PANTHER" id="PTHR43142">
    <property type="entry name" value="CARBOXYLIC ESTER HYDROLASE"/>
    <property type="match status" value="1"/>
</dbReference>
<evidence type="ECO:0000313" key="8">
    <source>
        <dbReference type="EMBL" id="JAS37461.1"/>
    </source>
</evidence>
<keyword evidence="5" id="KW-0325">Glycoprotein</keyword>
<name>A0A1B6EHT8_9HEMI</name>
<dbReference type="AlphaFoldDB" id="A0A1B6EHT8"/>
<organism evidence="8">
    <name type="scientific">Cuerna arida</name>
    <dbReference type="NCBI Taxonomy" id="1464854"/>
    <lineage>
        <taxon>Eukaryota</taxon>
        <taxon>Metazoa</taxon>
        <taxon>Ecdysozoa</taxon>
        <taxon>Arthropoda</taxon>
        <taxon>Hexapoda</taxon>
        <taxon>Insecta</taxon>
        <taxon>Pterygota</taxon>
        <taxon>Neoptera</taxon>
        <taxon>Paraneoptera</taxon>
        <taxon>Hemiptera</taxon>
        <taxon>Auchenorrhyncha</taxon>
        <taxon>Membracoidea</taxon>
        <taxon>Cicadellidae</taxon>
        <taxon>Cicadellinae</taxon>
        <taxon>Proconiini</taxon>
        <taxon>Cuerna</taxon>
    </lineage>
</organism>
<dbReference type="InterPro" id="IPR002168">
    <property type="entry name" value="Lipase_GDXG_HIS_AS"/>
</dbReference>
<dbReference type="GO" id="GO:0052689">
    <property type="term" value="F:carboxylic ester hydrolase activity"/>
    <property type="evidence" value="ECO:0007669"/>
    <property type="project" value="UniProtKB-KW"/>
</dbReference>
<comment type="similarity">
    <text evidence="1 6">Belongs to the type-B carboxylesterase/lipase family.</text>
</comment>
<gene>
    <name evidence="8" type="ORF">g.27532</name>
</gene>
<evidence type="ECO:0000256" key="1">
    <source>
        <dbReference type="ARBA" id="ARBA00005964"/>
    </source>
</evidence>
<protein>
    <recommendedName>
        <fullName evidence="6">Carboxylic ester hydrolase</fullName>
        <ecNumber evidence="6">3.1.1.-</ecNumber>
    </recommendedName>
</protein>
<dbReference type="InterPro" id="IPR029058">
    <property type="entry name" value="AB_hydrolase_fold"/>
</dbReference>
<proteinExistence type="inferred from homology"/>
<evidence type="ECO:0000259" key="7">
    <source>
        <dbReference type="Pfam" id="PF00135"/>
    </source>
</evidence>
<evidence type="ECO:0000256" key="5">
    <source>
        <dbReference type="ARBA" id="ARBA00023180"/>
    </source>
</evidence>
<accession>A0A1B6EHT8</accession>
<feature type="domain" description="Carboxylesterase type B" evidence="7">
    <location>
        <begin position="6"/>
        <end position="520"/>
    </location>
</feature>
<keyword evidence="3" id="KW-0719">Serine esterase</keyword>
<dbReference type="EC" id="3.1.1.-" evidence="6"/>
<dbReference type="PROSITE" id="PS01173">
    <property type="entry name" value="LIPASE_GDXG_HIS"/>
    <property type="match status" value="1"/>
</dbReference>
<comment type="similarity">
    <text evidence="2">Belongs to the 'GDXG' lipolytic enzyme family.</text>
</comment>
<evidence type="ECO:0000256" key="6">
    <source>
        <dbReference type="RuleBase" id="RU361235"/>
    </source>
</evidence>
<sequence length="546" mass="60151">MEEKTVVIQTKLGQLRGLVCKSILTEKDFYSFRGIPYGKPPLGELRFKAAQPFGSWEGVRDALDNGPDPKQPSMGIEIPGMDLNINDEDCLYINVYVNELPTKDTVKKPVLFSIHGGAFLLGSGGSHMNGPEHLLYDDVVVVAFNYRCGAFGFLSLENEEVPGNAGLKDQTLALKWVHDNIESFGGDPNNVTIFGISAGGFSVGFHLVSPSSTGLFHKAIMQSGSPMNSTLIQKNPRSQAIKLAKTLGCTSDDPDEVLQFLQSVPADDIVAATKTMSKEKEAVKTITLIFTPSVEVSGTEPFLTDIPDKLMKTGQFVHVPVIIGCCAHESSVIVLFDGVCDETFTTLNENPEWLVPSCLELKSGSADAKEAQKAIWDFYFKGNPISWDNIKDYLDFQSDNIFVLGMHLTRNELLKKSTAPVYTYLFSNHSRCFCQLFAHLLSAYASVFDPSRSCHGADSLFIYGNSYGPPLSPVDKEAIKKHIKAWTTFASTGNPNSDELGATWKNDSIAEPCYMDIASPWALKEGVIFSDRMCFWEKLWSKYSNS</sequence>
<dbReference type="PROSITE" id="PS00122">
    <property type="entry name" value="CARBOXYLESTERASE_B_1"/>
    <property type="match status" value="1"/>
</dbReference>
<dbReference type="EMBL" id="GECZ01032308">
    <property type="protein sequence ID" value="JAS37461.1"/>
    <property type="molecule type" value="Transcribed_RNA"/>
</dbReference>
<dbReference type="InterPro" id="IPR019826">
    <property type="entry name" value="Carboxylesterase_B_AS"/>
</dbReference>